<dbReference type="OrthoDB" id="262529at2759"/>
<evidence type="ECO:0000313" key="9">
    <source>
        <dbReference type="Proteomes" id="UP000799437"/>
    </source>
</evidence>
<dbReference type="Pfam" id="PF07522">
    <property type="entry name" value="DRMBL"/>
    <property type="match status" value="1"/>
</dbReference>
<feature type="region of interest" description="Disordered" evidence="6">
    <location>
        <begin position="742"/>
        <end position="777"/>
    </location>
</feature>
<dbReference type="SUPFAM" id="SSF56281">
    <property type="entry name" value="Metallo-hydrolase/oxidoreductase"/>
    <property type="match status" value="1"/>
</dbReference>
<dbReference type="GO" id="GO:0035312">
    <property type="term" value="F:5'-3' DNA exonuclease activity"/>
    <property type="evidence" value="ECO:0007669"/>
    <property type="project" value="TreeGrafter"/>
</dbReference>
<dbReference type="RefSeq" id="XP_033596591.1">
    <property type="nucleotide sequence ID" value="XM_033745785.1"/>
</dbReference>
<dbReference type="Gene3D" id="2.60.120.330">
    <property type="entry name" value="B-lactam Antibiotic, Isopenicillin N Synthase, Chain"/>
    <property type="match status" value="1"/>
</dbReference>
<reference evidence="8" key="1">
    <citation type="journal article" date="2020" name="Stud. Mycol.">
        <title>101 Dothideomycetes genomes: a test case for predicting lifestyles and emergence of pathogens.</title>
        <authorList>
            <person name="Haridas S."/>
            <person name="Albert R."/>
            <person name="Binder M."/>
            <person name="Bloem J."/>
            <person name="Labutti K."/>
            <person name="Salamov A."/>
            <person name="Andreopoulos B."/>
            <person name="Baker S."/>
            <person name="Barry K."/>
            <person name="Bills G."/>
            <person name="Bluhm B."/>
            <person name="Cannon C."/>
            <person name="Castanera R."/>
            <person name="Culley D."/>
            <person name="Daum C."/>
            <person name="Ezra D."/>
            <person name="Gonzalez J."/>
            <person name="Henrissat B."/>
            <person name="Kuo A."/>
            <person name="Liang C."/>
            <person name="Lipzen A."/>
            <person name="Lutzoni F."/>
            <person name="Magnuson J."/>
            <person name="Mondo S."/>
            <person name="Nolan M."/>
            <person name="Ohm R."/>
            <person name="Pangilinan J."/>
            <person name="Park H.-J."/>
            <person name="Ramirez L."/>
            <person name="Alfaro M."/>
            <person name="Sun H."/>
            <person name="Tritt A."/>
            <person name="Yoshinaga Y."/>
            <person name="Zwiers L.-H."/>
            <person name="Turgeon B."/>
            <person name="Goodwin S."/>
            <person name="Spatafora J."/>
            <person name="Crous P."/>
            <person name="Grigoriev I."/>
        </authorList>
    </citation>
    <scope>NUCLEOTIDE SEQUENCE</scope>
    <source>
        <strain evidence="8">CBS 121739</strain>
    </source>
</reference>
<dbReference type="InterPro" id="IPR044861">
    <property type="entry name" value="IPNS-like_FE2OG_OXY"/>
</dbReference>
<evidence type="ECO:0000256" key="3">
    <source>
        <dbReference type="ARBA" id="ARBA00022763"/>
    </source>
</evidence>
<dbReference type="InterPro" id="IPR036866">
    <property type="entry name" value="RibonucZ/Hydroxyglut_hydro"/>
</dbReference>
<evidence type="ECO:0000256" key="1">
    <source>
        <dbReference type="ARBA" id="ARBA00004123"/>
    </source>
</evidence>
<keyword evidence="3" id="KW-0227">DNA damage</keyword>
<keyword evidence="9" id="KW-1185">Reference proteome</keyword>
<dbReference type="Pfam" id="PF03171">
    <property type="entry name" value="2OG-FeII_Oxy"/>
    <property type="match status" value="1"/>
</dbReference>
<dbReference type="GeneID" id="54486839"/>
<evidence type="ECO:0000256" key="4">
    <source>
        <dbReference type="ARBA" id="ARBA00023204"/>
    </source>
</evidence>
<evidence type="ECO:0000313" key="8">
    <source>
        <dbReference type="EMBL" id="KAF2754140.1"/>
    </source>
</evidence>
<feature type="compositionally biased region" description="Polar residues" evidence="6">
    <location>
        <begin position="742"/>
        <end position="757"/>
    </location>
</feature>
<dbReference type="Pfam" id="PF14226">
    <property type="entry name" value="DIOX_N"/>
    <property type="match status" value="1"/>
</dbReference>
<keyword evidence="4" id="KW-0234">DNA repair</keyword>
<comment type="similarity">
    <text evidence="2">Belongs to the DNA repair metallo-beta-lactamase (DRMBL) family.</text>
</comment>
<comment type="subcellular location">
    <subcellularLocation>
        <location evidence="1">Nucleus</location>
    </subcellularLocation>
</comment>
<name>A0A6A6VWX0_9PEZI</name>
<dbReference type="InterPro" id="IPR027443">
    <property type="entry name" value="IPNS-like_sf"/>
</dbReference>
<dbReference type="PANTHER" id="PTHR23240:SF6">
    <property type="entry name" value="DNA CROSS-LINK REPAIR 1A PROTEIN"/>
    <property type="match status" value="1"/>
</dbReference>
<dbReference type="Gene3D" id="3.40.50.12650">
    <property type="match status" value="1"/>
</dbReference>
<protein>
    <recommendedName>
        <fullName evidence="7">Fe2OG dioxygenase domain-containing protein</fullName>
    </recommendedName>
</protein>
<proteinExistence type="inferred from homology"/>
<feature type="region of interest" description="Disordered" evidence="6">
    <location>
        <begin position="545"/>
        <end position="573"/>
    </location>
</feature>
<dbReference type="GO" id="GO:0005634">
    <property type="term" value="C:nucleus"/>
    <property type="evidence" value="ECO:0007669"/>
    <property type="project" value="UniProtKB-SubCell"/>
</dbReference>
<evidence type="ECO:0000256" key="2">
    <source>
        <dbReference type="ARBA" id="ARBA00010304"/>
    </source>
</evidence>
<evidence type="ECO:0000256" key="5">
    <source>
        <dbReference type="ARBA" id="ARBA00023242"/>
    </source>
</evidence>
<gene>
    <name evidence="8" type="ORF">EJ05DRAFT_489397</name>
</gene>
<dbReference type="InterPro" id="IPR011084">
    <property type="entry name" value="DRMBL"/>
</dbReference>
<dbReference type="EMBL" id="ML996581">
    <property type="protein sequence ID" value="KAF2754140.1"/>
    <property type="molecule type" value="Genomic_DNA"/>
</dbReference>
<dbReference type="GO" id="GO:0006303">
    <property type="term" value="P:double-strand break repair via nonhomologous end joining"/>
    <property type="evidence" value="ECO:0007669"/>
    <property type="project" value="TreeGrafter"/>
</dbReference>
<dbReference type="CDD" id="cd16273">
    <property type="entry name" value="SNM1A-1C-like_MBL-fold"/>
    <property type="match status" value="1"/>
</dbReference>
<feature type="compositionally biased region" description="Basic and acidic residues" evidence="6">
    <location>
        <begin position="600"/>
        <end position="616"/>
    </location>
</feature>
<evidence type="ECO:0000256" key="6">
    <source>
        <dbReference type="SAM" id="MobiDB-lite"/>
    </source>
</evidence>
<dbReference type="GO" id="GO:0003684">
    <property type="term" value="F:damaged DNA binding"/>
    <property type="evidence" value="ECO:0007669"/>
    <property type="project" value="TreeGrafter"/>
</dbReference>
<feature type="region of interest" description="Disordered" evidence="6">
    <location>
        <begin position="382"/>
        <end position="402"/>
    </location>
</feature>
<dbReference type="Gene3D" id="3.60.15.10">
    <property type="entry name" value="Ribonuclease Z/Hydroxyacylglutathione hydrolase-like"/>
    <property type="match status" value="1"/>
</dbReference>
<keyword evidence="5" id="KW-0539">Nucleus</keyword>
<dbReference type="GO" id="GO:0044283">
    <property type="term" value="P:small molecule biosynthetic process"/>
    <property type="evidence" value="ECO:0007669"/>
    <property type="project" value="UniProtKB-ARBA"/>
</dbReference>
<dbReference type="FunFam" id="3.40.50.12650:FF:000007">
    <property type="entry name" value="DNA cross-link repair 1A protein, variant"/>
    <property type="match status" value="1"/>
</dbReference>
<organism evidence="8 9">
    <name type="scientific">Pseudovirgaria hyperparasitica</name>
    <dbReference type="NCBI Taxonomy" id="470096"/>
    <lineage>
        <taxon>Eukaryota</taxon>
        <taxon>Fungi</taxon>
        <taxon>Dikarya</taxon>
        <taxon>Ascomycota</taxon>
        <taxon>Pezizomycotina</taxon>
        <taxon>Dothideomycetes</taxon>
        <taxon>Dothideomycetes incertae sedis</taxon>
        <taxon>Acrospermales</taxon>
        <taxon>Acrospermaceae</taxon>
        <taxon>Pseudovirgaria</taxon>
    </lineage>
</organism>
<dbReference type="InterPro" id="IPR005123">
    <property type="entry name" value="Oxoglu/Fe-dep_dioxygenase_dom"/>
</dbReference>
<dbReference type="GO" id="GO:0036297">
    <property type="term" value="P:interstrand cross-link repair"/>
    <property type="evidence" value="ECO:0007669"/>
    <property type="project" value="TreeGrafter"/>
</dbReference>
<feature type="region of interest" description="Disordered" evidence="6">
    <location>
        <begin position="487"/>
        <end position="524"/>
    </location>
</feature>
<dbReference type="FunFam" id="3.60.15.10:FF:000038">
    <property type="entry name" value="DNA cross-link repair protein pso2/snm1"/>
    <property type="match status" value="1"/>
</dbReference>
<feature type="compositionally biased region" description="Basic and acidic residues" evidence="6">
    <location>
        <begin position="504"/>
        <end position="524"/>
    </location>
</feature>
<dbReference type="Proteomes" id="UP000799437">
    <property type="component" value="Unassembled WGS sequence"/>
</dbReference>
<dbReference type="PANTHER" id="PTHR23240">
    <property type="entry name" value="DNA CROSS-LINK REPAIR PROTEIN PSO2/SNM1-RELATED"/>
    <property type="match status" value="1"/>
</dbReference>
<dbReference type="InterPro" id="IPR026992">
    <property type="entry name" value="DIOX_N"/>
</dbReference>
<sequence>MHTPHQTQDISQEFLEFRGFKGVTKVPLSYDHDGSKDIPTVPIVDCAGIFSSDSDERKSVATSVRSALRRYQTLYASNHGISGDLQELVKNHGNTFFSQPIEEKMKYHQAKSPSGKRGYQYISEGREDEPGRHDFREAFKAMLAPDTNDSRLQPSNPWPADVPGFRQSLEEYSVQVRRFVEAFLRTVALAMNAPEDFFADKHGKEQGLCLIRYPKAEGSQNDGRAAHTDYSIITIIDQLSPVQALEAFDVKNGRWFKVPPVPGTLVINVGDFLERMSNKFFSSTIHCVRNNPGSERYSLVYFFDADPEAEIEVAEACVSQKRPLLFDKVKAGEWQKGLLLHGKSHVLLRLLCEGCNSCSLSTLMFRNPRENVARLFDERLEPSVGRAPSPPHTTQPASKSFAARTPKAMPYVAVGTLTQSKATPGFSTSKLNQATLVPLSASKKSSIPGGNFGKLKAKPNGNILTFFKKAEEENNALFVKDKRLVGSVTSQQETTPEYEEDDSAADHDVLTEGRYNEEGGSIKKRRISADKDDFVHVSPLVSGIRSDSGQIEDTEQSSLPSVRNGPFLEDSDSDSEVTNMLYTRRRPIVTEQQDFSTNEVDDRPKIKSEGADEKSISDTISSAPFNLKREATSAPADVTLDAFNEFDNANDDFEDDDFLEGEENVERRWMEEQRLLELAEDNYERDENQEEPRPEVLPEVLSSDYDADAPTCPVCSVGMAGVAEEDITIHVNNCLDGNSTSLPQNTISTRPSASTVKAESGRQFQRPVRPAKPGQANPFTLAAPAPKGSTSAFSKLMTSHTEDAAWATAAAAEKQSRGKPAYQRTCPFYKIMPGFFICVDAFRYGAVSECRAYFLSHFHSDHYIGLTASWSHGPIYCSKVTANLVKQQLRVDSKWVVPIEFEEKIEVPGTQGAFVTMIPANHCPGSSLFLFEKVTGKGKNPKTQRVLHCGDFRACRAHIEHPLLRPDIIDILGNKTGQQKIDACYLDTTYLNPKYAFPPQEEVIKACADMCVSLNKMKRDDEDGWEQMKRKRAGQGMVKFVQKNEDTIKTEPLDSENVDAMAIGTNNEGKPRGRLLVVVGTYSIGKERICLGIARALKSKIYAPPGKQRICAALEDPELNSLLTKNPREAQVHMTPLFEIRAETLDDYLKEYRAEFSRAVGFRPSGWNYRPPNNRFIASPSVQSVLHSSNWKSSYSMSELVPQRGSTSRASCFGVPYSEHSSFRELTMFCCALRIDKIIPTVNIGSPKSRETMKTWCERWATEKKKNGLFKPDGESGCVLDAPLSAPLDSDALFVYGTNRKPGLSQLPLAVCCLDYWMPYRGIIILELGLLETQGYGTTANGETRGSSCVAARPTVPGAMRLVTQQCCGYDAVRATSKYRSATTARD</sequence>
<dbReference type="SUPFAM" id="SSF51197">
    <property type="entry name" value="Clavaminate synthase-like"/>
    <property type="match status" value="1"/>
</dbReference>
<dbReference type="PRINTS" id="PR00682">
    <property type="entry name" value="IPNSYNTHASE"/>
</dbReference>
<dbReference type="PROSITE" id="PS51471">
    <property type="entry name" value="FE2OG_OXY"/>
    <property type="match status" value="1"/>
</dbReference>
<feature type="region of interest" description="Disordered" evidence="6">
    <location>
        <begin position="590"/>
        <end position="618"/>
    </location>
</feature>
<feature type="domain" description="Fe2OG dioxygenase" evidence="7">
    <location>
        <begin position="204"/>
        <end position="305"/>
    </location>
</feature>
<evidence type="ECO:0000259" key="7">
    <source>
        <dbReference type="PROSITE" id="PS51471"/>
    </source>
</evidence>
<accession>A0A6A6VWX0</accession>